<reference evidence="5" key="1">
    <citation type="submission" date="2020-04" db="EMBL/GenBank/DDBJ databases">
        <authorList>
            <person name="Chakraborty B."/>
            <person name="Walker A.R."/>
            <person name="Burne R.A."/>
        </authorList>
    </citation>
    <scope>NUCLEOTIDE SEQUENCE [LARGE SCALE GENOMIC DNA]</scope>
    <source>
        <strain evidence="5">BCA8</strain>
    </source>
</reference>
<proteinExistence type="predicted"/>
<dbReference type="GO" id="GO:0005524">
    <property type="term" value="F:ATP binding"/>
    <property type="evidence" value="ECO:0007669"/>
    <property type="project" value="UniProtKB-KW"/>
</dbReference>
<dbReference type="Gene3D" id="1.20.1200.10">
    <property type="entry name" value="Cobalamin adenosyltransferase-like"/>
    <property type="match status" value="1"/>
</dbReference>
<dbReference type="InterPro" id="IPR036451">
    <property type="entry name" value="CblAdoTrfase-like_sf"/>
</dbReference>
<name>A0A7Y0VB87_STRSA</name>
<keyword evidence="2" id="KW-0547">Nucleotide-binding</keyword>
<dbReference type="Pfam" id="PF01923">
    <property type="entry name" value="Cob_adeno_trans"/>
    <property type="match status" value="1"/>
</dbReference>
<evidence type="ECO:0000256" key="1">
    <source>
        <dbReference type="ARBA" id="ARBA00022679"/>
    </source>
</evidence>
<evidence type="ECO:0000259" key="4">
    <source>
        <dbReference type="Pfam" id="PF01923"/>
    </source>
</evidence>
<dbReference type="GO" id="GO:0016740">
    <property type="term" value="F:transferase activity"/>
    <property type="evidence" value="ECO:0007669"/>
    <property type="project" value="UniProtKB-KW"/>
</dbReference>
<evidence type="ECO:0000256" key="2">
    <source>
        <dbReference type="ARBA" id="ARBA00022741"/>
    </source>
</evidence>
<keyword evidence="1" id="KW-0808">Transferase</keyword>
<protein>
    <recommendedName>
        <fullName evidence="4">Cobalamin adenosyltransferase-like domain-containing protein</fullName>
    </recommendedName>
</protein>
<feature type="domain" description="Cobalamin adenosyltransferase-like" evidence="4">
    <location>
        <begin position="3"/>
        <end position="37"/>
    </location>
</feature>
<dbReference type="InterPro" id="IPR016030">
    <property type="entry name" value="CblAdoTrfase-like"/>
</dbReference>
<organism evidence="5">
    <name type="scientific">Streptococcus sanguinis</name>
    <dbReference type="NCBI Taxonomy" id="1305"/>
    <lineage>
        <taxon>Bacteria</taxon>
        <taxon>Bacillati</taxon>
        <taxon>Bacillota</taxon>
        <taxon>Bacilli</taxon>
        <taxon>Lactobacillales</taxon>
        <taxon>Streptococcaceae</taxon>
        <taxon>Streptococcus</taxon>
    </lineage>
</organism>
<evidence type="ECO:0000313" key="5">
    <source>
        <dbReference type="EMBL" id="NMX24631.1"/>
    </source>
</evidence>
<accession>A0A7Y0VB87</accession>
<comment type="caution">
    <text evidence="5">The sequence shown here is derived from an EMBL/GenBank/DDBJ whole genome shotgun (WGS) entry which is preliminary data.</text>
</comment>
<sequence>MDEERIDTYAEIPPALERFILPGGDEIASMIHVARTMQDGQSVICRAMWTTEINNNV</sequence>
<keyword evidence="3" id="KW-0067">ATP-binding</keyword>
<evidence type="ECO:0000256" key="3">
    <source>
        <dbReference type="ARBA" id="ARBA00022840"/>
    </source>
</evidence>
<gene>
    <name evidence="5" type="ORF">HGP05_02215</name>
</gene>
<dbReference type="EMBL" id="JABBCN010000001">
    <property type="protein sequence ID" value="NMX24631.1"/>
    <property type="molecule type" value="Genomic_DNA"/>
</dbReference>
<dbReference type="SUPFAM" id="SSF89028">
    <property type="entry name" value="Cobalamin adenosyltransferase-like"/>
    <property type="match status" value="1"/>
</dbReference>
<dbReference type="AlphaFoldDB" id="A0A7Y0VB87"/>